<gene>
    <name evidence="2" type="ORF">GQF63_06020</name>
</gene>
<keyword evidence="1" id="KW-0472">Membrane</keyword>
<feature type="transmembrane region" description="Helical" evidence="1">
    <location>
        <begin position="21"/>
        <end position="40"/>
    </location>
</feature>
<accession>A0A6N8L1B6</accession>
<evidence type="ECO:0000313" key="2">
    <source>
        <dbReference type="EMBL" id="MVZ61572.1"/>
    </source>
</evidence>
<dbReference type="InterPro" id="IPR008523">
    <property type="entry name" value="DUF805"/>
</dbReference>
<evidence type="ECO:0000256" key="1">
    <source>
        <dbReference type="SAM" id="Phobius"/>
    </source>
</evidence>
<dbReference type="Proteomes" id="UP000435036">
    <property type="component" value="Unassembled WGS sequence"/>
</dbReference>
<keyword evidence="3" id="KW-1185">Reference proteome</keyword>
<comment type="caution">
    <text evidence="2">The sequence shown here is derived from an EMBL/GenBank/DDBJ whole genome shotgun (WGS) entry which is preliminary data.</text>
</comment>
<keyword evidence="1" id="KW-0812">Transmembrane</keyword>
<protein>
    <submittedName>
        <fullName evidence="2">DUF805 domain-containing protein</fullName>
    </submittedName>
</protein>
<name>A0A6N8L1B6_9SPHI</name>
<sequence length="102" mass="11777">MQYIFQAYKRMFDFKGKSTVAEFWVFFIFVMVLQIVLNVFGNAQLGIANIGYYFTLINLLPLLALGFRRLRDAGVNPWFFLFPIANIYLSGLPTAKTAKSDY</sequence>
<feature type="transmembrane region" description="Helical" evidence="1">
    <location>
        <begin position="46"/>
        <end position="66"/>
    </location>
</feature>
<feature type="transmembrane region" description="Helical" evidence="1">
    <location>
        <begin position="78"/>
        <end position="95"/>
    </location>
</feature>
<dbReference type="OrthoDB" id="9812349at2"/>
<dbReference type="Pfam" id="PF05656">
    <property type="entry name" value="DUF805"/>
    <property type="match status" value="1"/>
</dbReference>
<dbReference type="AlphaFoldDB" id="A0A6N8L1B6"/>
<organism evidence="2 3">
    <name type="scientific">Sphingobacterium humi</name>
    <dbReference type="NCBI Taxonomy" id="1796905"/>
    <lineage>
        <taxon>Bacteria</taxon>
        <taxon>Pseudomonadati</taxon>
        <taxon>Bacteroidota</taxon>
        <taxon>Sphingobacteriia</taxon>
        <taxon>Sphingobacteriales</taxon>
        <taxon>Sphingobacteriaceae</taxon>
        <taxon>Sphingobacterium</taxon>
    </lineage>
</organism>
<keyword evidence="1" id="KW-1133">Transmembrane helix</keyword>
<reference evidence="2 3" key="1">
    <citation type="submission" date="2019-12" db="EMBL/GenBank/DDBJ databases">
        <authorList>
            <person name="Dong K."/>
        </authorList>
    </citation>
    <scope>NUCLEOTIDE SEQUENCE [LARGE SCALE GENOMIC DNA]</scope>
    <source>
        <strain evidence="2 3">JCM 31225</strain>
    </source>
</reference>
<dbReference type="GO" id="GO:0016020">
    <property type="term" value="C:membrane"/>
    <property type="evidence" value="ECO:0007669"/>
    <property type="project" value="InterPro"/>
</dbReference>
<dbReference type="EMBL" id="WSQA01000003">
    <property type="protein sequence ID" value="MVZ61572.1"/>
    <property type="molecule type" value="Genomic_DNA"/>
</dbReference>
<proteinExistence type="predicted"/>
<evidence type="ECO:0000313" key="3">
    <source>
        <dbReference type="Proteomes" id="UP000435036"/>
    </source>
</evidence>
<dbReference type="RefSeq" id="WP_160368290.1">
    <property type="nucleotide sequence ID" value="NZ_WSQA01000003.1"/>
</dbReference>